<evidence type="ECO:0000313" key="1">
    <source>
        <dbReference type="EMBL" id="KAF7684185.1"/>
    </source>
</evidence>
<keyword evidence="2" id="KW-1185">Reference proteome</keyword>
<reference evidence="1 2" key="1">
    <citation type="submission" date="2019-01" db="EMBL/GenBank/DDBJ databases">
        <title>Genomes sequencing and comparative genomics of infectious freshwater microsporidia, Cucumispora dikerogammari and Thelohania contejeani.</title>
        <authorList>
            <person name="Cormier A."/>
            <person name="Giraud I."/>
            <person name="Wattier R."/>
            <person name="Teixeira M."/>
            <person name="Grandjean F."/>
            <person name="Rigaud T."/>
            <person name="Cordaux R."/>
        </authorList>
    </citation>
    <scope>NUCLEOTIDE SEQUENCE [LARGE SCALE GENOMIC DNA]</scope>
    <source>
        <strain evidence="1">T1</strain>
        <tissue evidence="1">Spores</tissue>
    </source>
</reference>
<accession>A0ABQ7I186</accession>
<protein>
    <submittedName>
        <fullName evidence="1">Uncharacterized protein</fullName>
    </submittedName>
</protein>
<gene>
    <name evidence="1" type="ORF">TCON_0620</name>
</gene>
<name>A0ABQ7I186_9MICR</name>
<organism evidence="1 2">
    <name type="scientific">Astathelohania contejeani</name>
    <dbReference type="NCBI Taxonomy" id="164912"/>
    <lineage>
        <taxon>Eukaryota</taxon>
        <taxon>Fungi</taxon>
        <taxon>Fungi incertae sedis</taxon>
        <taxon>Microsporidia</taxon>
        <taxon>Astathelohaniidae</taxon>
        <taxon>Astathelohania</taxon>
    </lineage>
</organism>
<evidence type="ECO:0000313" key="2">
    <source>
        <dbReference type="Proteomes" id="UP001516464"/>
    </source>
</evidence>
<dbReference type="EMBL" id="SBIQ01000024">
    <property type="protein sequence ID" value="KAF7684185.1"/>
    <property type="molecule type" value="Genomic_DNA"/>
</dbReference>
<sequence>MGYYKNILQDKAQKFKFHENEHELAEKTNTQFKKIEDLFTRSIGILKNPNPDETLKEMEFIYMFYDTCDRFATYILRDLLRKRSLNSLDKDKQLFILFEKLFKIFYLFDILKRENSILFCNFTSYKRNNKLPRSVYLKYTTLSAMSLPMAHLFLSYFVTEEKEIYFPQMFRKRGTIHLFTKKKHLLYYISCITCHQKDYPFCKLYFCALFNTFFRSYYLYSHILNLKNSKLIEYYEEMKNIE</sequence>
<comment type="caution">
    <text evidence="1">The sequence shown here is derived from an EMBL/GenBank/DDBJ whole genome shotgun (WGS) entry which is preliminary data.</text>
</comment>
<dbReference type="Proteomes" id="UP001516464">
    <property type="component" value="Unassembled WGS sequence"/>
</dbReference>
<proteinExistence type="predicted"/>